<name>A0A3S3SMW2_9BACI</name>
<dbReference type="GO" id="GO:0016787">
    <property type="term" value="F:hydrolase activity"/>
    <property type="evidence" value="ECO:0007669"/>
    <property type="project" value="UniProtKB-KW"/>
</dbReference>
<keyword evidence="7" id="KW-0378">Hydrolase</keyword>
<evidence type="ECO:0000256" key="5">
    <source>
        <dbReference type="ARBA" id="ARBA00022679"/>
    </source>
</evidence>
<comment type="similarity">
    <text evidence="4 12">Belongs to the purine nucleoside phosphorylase YfiH/LACC1 family.</text>
</comment>
<evidence type="ECO:0000313" key="14">
    <source>
        <dbReference type="Proteomes" id="UP000288024"/>
    </source>
</evidence>
<evidence type="ECO:0000256" key="9">
    <source>
        <dbReference type="ARBA" id="ARBA00047989"/>
    </source>
</evidence>
<evidence type="ECO:0000256" key="2">
    <source>
        <dbReference type="ARBA" id="ARBA00001947"/>
    </source>
</evidence>
<protein>
    <recommendedName>
        <fullName evidence="12">Purine nucleoside phosphorylase</fullName>
    </recommendedName>
</protein>
<dbReference type="GO" id="GO:0005507">
    <property type="term" value="F:copper ion binding"/>
    <property type="evidence" value="ECO:0007669"/>
    <property type="project" value="TreeGrafter"/>
</dbReference>
<dbReference type="RefSeq" id="WP_127734771.1">
    <property type="nucleotide sequence ID" value="NZ_RZTZ01000001.1"/>
</dbReference>
<keyword evidence="14" id="KW-1185">Reference proteome</keyword>
<comment type="catalytic activity">
    <reaction evidence="11">
        <text>S-methyl-5'-thioadenosine + phosphate = 5-(methylsulfanyl)-alpha-D-ribose 1-phosphate + adenine</text>
        <dbReference type="Rhea" id="RHEA:11852"/>
        <dbReference type="ChEBI" id="CHEBI:16708"/>
        <dbReference type="ChEBI" id="CHEBI:17509"/>
        <dbReference type="ChEBI" id="CHEBI:43474"/>
        <dbReference type="ChEBI" id="CHEBI:58533"/>
        <dbReference type="EC" id="2.4.2.28"/>
    </reaction>
    <physiologicalReaction direction="left-to-right" evidence="11">
        <dbReference type="Rhea" id="RHEA:11853"/>
    </physiologicalReaction>
</comment>
<comment type="cofactor">
    <cofactor evidence="2">
        <name>Zn(2+)</name>
        <dbReference type="ChEBI" id="CHEBI:29105"/>
    </cofactor>
</comment>
<dbReference type="AlphaFoldDB" id="A0A3S3SMW2"/>
<comment type="catalytic activity">
    <reaction evidence="9">
        <text>adenosine + H2O + H(+) = inosine + NH4(+)</text>
        <dbReference type="Rhea" id="RHEA:24408"/>
        <dbReference type="ChEBI" id="CHEBI:15377"/>
        <dbReference type="ChEBI" id="CHEBI:15378"/>
        <dbReference type="ChEBI" id="CHEBI:16335"/>
        <dbReference type="ChEBI" id="CHEBI:17596"/>
        <dbReference type="ChEBI" id="CHEBI:28938"/>
        <dbReference type="EC" id="3.5.4.4"/>
    </reaction>
    <physiologicalReaction direction="left-to-right" evidence="9">
        <dbReference type="Rhea" id="RHEA:24409"/>
    </physiologicalReaction>
</comment>
<proteinExistence type="inferred from homology"/>
<evidence type="ECO:0000256" key="12">
    <source>
        <dbReference type="RuleBase" id="RU361274"/>
    </source>
</evidence>
<sequence>MEPFLLKDTEYFTIQSWCKDHPHLAAGFTTKNGGTSIGHHKGLNMAYHVNDSKEKVTANRQIVANKLDFPLTNWVGSEQTHKNSIWEVSTIDAGKGACDYESALPDTDGLFTRDEGILLTLCYADCVPLYFIHSKTKAIGIAHAGWQGTVQGISVEMVKVFQSHGIDPSEMEVAIGPSITDKQYIVDSRVIDKVNEALEESDDKPYKLVSPNQYSLSLQQLNKQLLIKAGIQDSKIQVTSLCTSEEESYFFSHRRDKGKTGRMMSFIGWREDV</sequence>
<keyword evidence="8" id="KW-0862">Zinc</keyword>
<organism evidence="13 14">
    <name type="scientific">Niallia taxi</name>
    <dbReference type="NCBI Taxonomy" id="2499688"/>
    <lineage>
        <taxon>Bacteria</taxon>
        <taxon>Bacillati</taxon>
        <taxon>Bacillota</taxon>
        <taxon>Bacilli</taxon>
        <taxon>Bacillales</taxon>
        <taxon>Bacillaceae</taxon>
        <taxon>Niallia</taxon>
    </lineage>
</organism>
<evidence type="ECO:0000256" key="3">
    <source>
        <dbReference type="ARBA" id="ARBA00003215"/>
    </source>
</evidence>
<evidence type="ECO:0000256" key="7">
    <source>
        <dbReference type="ARBA" id="ARBA00022801"/>
    </source>
</evidence>
<reference evidence="13 14" key="1">
    <citation type="submission" date="2019-01" db="EMBL/GenBank/DDBJ databases">
        <title>Bacillus sp. M5HDSG1-1, whole genome shotgun sequence.</title>
        <authorList>
            <person name="Tuo L."/>
        </authorList>
    </citation>
    <scope>NUCLEOTIDE SEQUENCE [LARGE SCALE GENOMIC DNA]</scope>
    <source>
        <strain evidence="13 14">M5HDSG1-1</strain>
    </source>
</reference>
<evidence type="ECO:0000256" key="4">
    <source>
        <dbReference type="ARBA" id="ARBA00007353"/>
    </source>
</evidence>
<dbReference type="Proteomes" id="UP000288024">
    <property type="component" value="Unassembled WGS sequence"/>
</dbReference>
<keyword evidence="5" id="KW-0808">Transferase</keyword>
<comment type="caution">
    <text evidence="13">The sequence shown here is derived from an EMBL/GenBank/DDBJ whole genome shotgun (WGS) entry which is preliminary data.</text>
</comment>
<dbReference type="InterPro" id="IPR003730">
    <property type="entry name" value="Cu_polyphenol_OxRdtase"/>
</dbReference>
<dbReference type="Pfam" id="PF02578">
    <property type="entry name" value="Cu-oxidase_4"/>
    <property type="match status" value="1"/>
</dbReference>
<dbReference type="GO" id="GO:0017061">
    <property type="term" value="F:S-methyl-5-thioadenosine phosphorylase activity"/>
    <property type="evidence" value="ECO:0007669"/>
    <property type="project" value="UniProtKB-EC"/>
</dbReference>
<accession>A0A3S3SMW2</accession>
<comment type="catalytic activity">
    <reaction evidence="1">
        <text>inosine + phosphate = alpha-D-ribose 1-phosphate + hypoxanthine</text>
        <dbReference type="Rhea" id="RHEA:27646"/>
        <dbReference type="ChEBI" id="CHEBI:17368"/>
        <dbReference type="ChEBI" id="CHEBI:17596"/>
        <dbReference type="ChEBI" id="CHEBI:43474"/>
        <dbReference type="ChEBI" id="CHEBI:57720"/>
        <dbReference type="EC" id="2.4.2.1"/>
    </reaction>
    <physiologicalReaction direction="left-to-right" evidence="1">
        <dbReference type="Rhea" id="RHEA:27647"/>
    </physiologicalReaction>
</comment>
<dbReference type="Gene3D" id="3.60.140.10">
    <property type="entry name" value="CNF1/YfiH-like putative cysteine hydrolases"/>
    <property type="match status" value="1"/>
</dbReference>
<evidence type="ECO:0000256" key="11">
    <source>
        <dbReference type="ARBA" id="ARBA00049893"/>
    </source>
</evidence>
<dbReference type="CDD" id="cd16833">
    <property type="entry name" value="YfiH"/>
    <property type="match status" value="1"/>
</dbReference>
<dbReference type="InterPro" id="IPR038371">
    <property type="entry name" value="Cu_polyphenol_OxRdtase_sf"/>
</dbReference>
<evidence type="ECO:0000256" key="8">
    <source>
        <dbReference type="ARBA" id="ARBA00022833"/>
    </source>
</evidence>
<dbReference type="SUPFAM" id="SSF64438">
    <property type="entry name" value="CNF1/YfiH-like putative cysteine hydrolases"/>
    <property type="match status" value="1"/>
</dbReference>
<gene>
    <name evidence="13" type="primary">pgeF</name>
    <name evidence="13" type="ORF">EM808_01475</name>
</gene>
<comment type="function">
    <text evidence="3">Purine nucleoside enzyme that catalyzes the phosphorolysis of adenosine and inosine nucleosides, yielding D-ribose 1-phosphate and the respective free bases, adenine and hypoxanthine. Also catalyzes the phosphorolysis of S-methyl-5'-thioadenosine into adenine and S-methyl-5-thio-alpha-D-ribose 1-phosphate. Also has adenosine deaminase activity.</text>
</comment>
<dbReference type="EMBL" id="RZTZ01000001">
    <property type="protein sequence ID" value="RVT67178.1"/>
    <property type="molecule type" value="Genomic_DNA"/>
</dbReference>
<evidence type="ECO:0000256" key="1">
    <source>
        <dbReference type="ARBA" id="ARBA00000553"/>
    </source>
</evidence>
<dbReference type="PANTHER" id="PTHR30616:SF2">
    <property type="entry name" value="PURINE NUCLEOSIDE PHOSPHORYLASE LACC1"/>
    <property type="match status" value="1"/>
</dbReference>
<dbReference type="PANTHER" id="PTHR30616">
    <property type="entry name" value="UNCHARACTERIZED PROTEIN YFIH"/>
    <property type="match status" value="1"/>
</dbReference>
<evidence type="ECO:0000256" key="10">
    <source>
        <dbReference type="ARBA" id="ARBA00048968"/>
    </source>
</evidence>
<dbReference type="NCBIfam" id="TIGR00726">
    <property type="entry name" value="peptidoglycan editing factor PgeF"/>
    <property type="match status" value="1"/>
</dbReference>
<evidence type="ECO:0000313" key="13">
    <source>
        <dbReference type="EMBL" id="RVT67178.1"/>
    </source>
</evidence>
<dbReference type="InterPro" id="IPR011324">
    <property type="entry name" value="Cytotoxic_necrot_fac-like_cat"/>
</dbReference>
<evidence type="ECO:0000256" key="6">
    <source>
        <dbReference type="ARBA" id="ARBA00022723"/>
    </source>
</evidence>
<keyword evidence="6" id="KW-0479">Metal-binding</keyword>
<comment type="catalytic activity">
    <reaction evidence="10">
        <text>adenosine + phosphate = alpha-D-ribose 1-phosphate + adenine</text>
        <dbReference type="Rhea" id="RHEA:27642"/>
        <dbReference type="ChEBI" id="CHEBI:16335"/>
        <dbReference type="ChEBI" id="CHEBI:16708"/>
        <dbReference type="ChEBI" id="CHEBI:43474"/>
        <dbReference type="ChEBI" id="CHEBI:57720"/>
        <dbReference type="EC" id="2.4.2.1"/>
    </reaction>
    <physiologicalReaction direction="left-to-right" evidence="10">
        <dbReference type="Rhea" id="RHEA:27643"/>
    </physiologicalReaction>
</comment>